<accession>A0ACA9KDY5</accession>
<reference evidence="1" key="1">
    <citation type="submission" date="2021-06" db="EMBL/GenBank/DDBJ databases">
        <authorList>
            <person name="Kallberg Y."/>
            <person name="Tangrot J."/>
            <person name="Rosling A."/>
        </authorList>
    </citation>
    <scope>NUCLEOTIDE SEQUENCE</scope>
    <source>
        <strain evidence="1">28 12/20/2015</strain>
    </source>
</reference>
<protein>
    <submittedName>
        <fullName evidence="1">10569_t:CDS:1</fullName>
    </submittedName>
</protein>
<dbReference type="Proteomes" id="UP000789366">
    <property type="component" value="Unassembled WGS sequence"/>
</dbReference>
<sequence length="219" mass="24462">TNITNQKEKNDNSNTSARAEALGSKKRKRLEEEKLLNNIRKVLKIQHTNFMEEGKTPHSSLTKTSPSTPKNHIETVSGQPKASPPTKPKENWEDETEDEIEQQSSASFTRSSSEASKISPAIPTETVSNITPTDNLQNTTYDSGSSSVTQTPKENNPHGEDGHTTYLKTLMQEEKSQETTTPHEDNIANMETDNTQQDLTFENNRSAPYTSQSRTQNLN</sequence>
<keyword evidence="2" id="KW-1185">Reference proteome</keyword>
<dbReference type="EMBL" id="CAJVPW010000864">
    <property type="protein sequence ID" value="CAG8468208.1"/>
    <property type="molecule type" value="Genomic_DNA"/>
</dbReference>
<evidence type="ECO:0000313" key="2">
    <source>
        <dbReference type="Proteomes" id="UP000789366"/>
    </source>
</evidence>
<proteinExistence type="predicted"/>
<gene>
    <name evidence="1" type="ORF">SPELUC_LOCUS1570</name>
</gene>
<comment type="caution">
    <text evidence="1">The sequence shown here is derived from an EMBL/GenBank/DDBJ whole genome shotgun (WGS) entry which is preliminary data.</text>
</comment>
<feature type="non-terminal residue" evidence="1">
    <location>
        <position position="1"/>
    </location>
</feature>
<organism evidence="1 2">
    <name type="scientific">Cetraspora pellucida</name>
    <dbReference type="NCBI Taxonomy" id="1433469"/>
    <lineage>
        <taxon>Eukaryota</taxon>
        <taxon>Fungi</taxon>
        <taxon>Fungi incertae sedis</taxon>
        <taxon>Mucoromycota</taxon>
        <taxon>Glomeromycotina</taxon>
        <taxon>Glomeromycetes</taxon>
        <taxon>Diversisporales</taxon>
        <taxon>Gigasporaceae</taxon>
        <taxon>Cetraspora</taxon>
    </lineage>
</organism>
<evidence type="ECO:0000313" key="1">
    <source>
        <dbReference type="EMBL" id="CAG8468208.1"/>
    </source>
</evidence>
<name>A0ACA9KDY5_9GLOM</name>